<proteinExistence type="predicted"/>
<reference evidence="2" key="1">
    <citation type="submission" date="2021-02" db="EMBL/GenBank/DDBJ databases">
        <authorList>
            <person name="Nowell W R."/>
        </authorList>
    </citation>
    <scope>NUCLEOTIDE SEQUENCE</scope>
</reference>
<name>A0A815XNH6_9BILA</name>
<accession>A0A815XNH6</accession>
<dbReference type="EMBL" id="CAJNOL010003357">
    <property type="protein sequence ID" value="CAF1559553.1"/>
    <property type="molecule type" value="Genomic_DNA"/>
</dbReference>
<keyword evidence="3" id="KW-1185">Reference proteome</keyword>
<comment type="caution">
    <text evidence="2">The sequence shown here is derived from an EMBL/GenBank/DDBJ whole genome shotgun (WGS) entry which is preliminary data.</text>
</comment>
<gene>
    <name evidence="2" type="ORF">JXQ802_LOCUS44251</name>
    <name evidence="1" type="ORF">PYM288_LOCUS28869</name>
</gene>
<evidence type="ECO:0000313" key="2">
    <source>
        <dbReference type="EMBL" id="CAF1559553.1"/>
    </source>
</evidence>
<dbReference type="EMBL" id="CAJNOH010002216">
    <property type="protein sequence ID" value="CAF1280771.1"/>
    <property type="molecule type" value="Genomic_DNA"/>
</dbReference>
<dbReference type="Proteomes" id="UP000663854">
    <property type="component" value="Unassembled WGS sequence"/>
</dbReference>
<evidence type="ECO:0000313" key="3">
    <source>
        <dbReference type="Proteomes" id="UP000663870"/>
    </source>
</evidence>
<dbReference type="AlphaFoldDB" id="A0A815XNH6"/>
<dbReference type="Proteomes" id="UP000663870">
    <property type="component" value="Unassembled WGS sequence"/>
</dbReference>
<evidence type="ECO:0000313" key="1">
    <source>
        <dbReference type="EMBL" id="CAF1280771.1"/>
    </source>
</evidence>
<organism evidence="2 3">
    <name type="scientific">Rotaria sordida</name>
    <dbReference type="NCBI Taxonomy" id="392033"/>
    <lineage>
        <taxon>Eukaryota</taxon>
        <taxon>Metazoa</taxon>
        <taxon>Spiralia</taxon>
        <taxon>Gnathifera</taxon>
        <taxon>Rotifera</taxon>
        <taxon>Eurotatoria</taxon>
        <taxon>Bdelloidea</taxon>
        <taxon>Philodinida</taxon>
        <taxon>Philodinidae</taxon>
        <taxon>Rotaria</taxon>
    </lineage>
</organism>
<protein>
    <submittedName>
        <fullName evidence="2">Uncharacterized protein</fullName>
    </submittedName>
</protein>
<sequence length="69" mass="8146">MLLYKEAGIVPEYEEQQWNLSIDTLGNKILSFDEENPNKKILLEQLNQAIHQLTLQFLLPSEQTIYLVW</sequence>